<dbReference type="Proteomes" id="UP000555193">
    <property type="component" value="Unassembled WGS sequence"/>
</dbReference>
<dbReference type="Gene3D" id="2.60.120.10">
    <property type="entry name" value="Jelly Rolls"/>
    <property type="match status" value="2"/>
</dbReference>
<accession>A0A848R364</accession>
<dbReference type="Pfam" id="PF05523">
    <property type="entry name" value="FdtA"/>
    <property type="match status" value="2"/>
</dbReference>
<evidence type="ECO:0000313" key="3">
    <source>
        <dbReference type="EMBL" id="NMW42609.1"/>
    </source>
</evidence>
<dbReference type="SUPFAM" id="SSF51182">
    <property type="entry name" value="RmlC-like cupins"/>
    <property type="match status" value="2"/>
</dbReference>
<dbReference type="InterPro" id="IPR011051">
    <property type="entry name" value="RmlC_Cupin_sf"/>
</dbReference>
<proteinExistence type="predicted"/>
<evidence type="ECO:0000313" key="2">
    <source>
        <dbReference type="EMBL" id="NMW38458.1"/>
    </source>
</evidence>
<organism evidence="3 5">
    <name type="scientific">Phocaeicola vulgatus</name>
    <name type="common">Bacteroides vulgatus</name>
    <dbReference type="NCBI Taxonomy" id="821"/>
    <lineage>
        <taxon>Bacteria</taxon>
        <taxon>Pseudomonadati</taxon>
        <taxon>Bacteroidota</taxon>
        <taxon>Bacteroidia</taxon>
        <taxon>Bacteroidales</taxon>
        <taxon>Bacteroidaceae</taxon>
        <taxon>Phocaeicola</taxon>
    </lineage>
</organism>
<dbReference type="EMBL" id="JABDSH010000091">
    <property type="protein sequence ID" value="NMW38458.1"/>
    <property type="molecule type" value="Genomic_DNA"/>
</dbReference>
<feature type="domain" description="Sugar 3,4-ketoisomerase QdtA cupin" evidence="1">
    <location>
        <begin position="169"/>
        <end position="297"/>
    </location>
</feature>
<dbReference type="InterPro" id="IPR008894">
    <property type="entry name" value="QdtA_cupin_dom"/>
</dbReference>
<gene>
    <name evidence="2" type="ORF">HKQ54_20510</name>
    <name evidence="3" type="ORF">HKQ55_21400</name>
</gene>
<feature type="domain" description="Sugar 3,4-ketoisomerase QdtA cupin" evidence="1">
    <location>
        <begin position="6"/>
        <end position="132"/>
    </location>
</feature>
<name>A0A848R364_PHOVU</name>
<dbReference type="InterPro" id="IPR014710">
    <property type="entry name" value="RmlC-like_jellyroll"/>
</dbReference>
<comment type="caution">
    <text evidence="3">The sequence shown here is derived from an EMBL/GenBank/DDBJ whole genome shotgun (WGS) entry which is preliminary data.</text>
</comment>
<protein>
    <submittedName>
        <fullName evidence="3">WxcM-like domain-containing protein</fullName>
    </submittedName>
</protein>
<dbReference type="EMBL" id="JABDSI010000138">
    <property type="protein sequence ID" value="NMW42609.1"/>
    <property type="molecule type" value="Genomic_DNA"/>
</dbReference>
<evidence type="ECO:0000259" key="1">
    <source>
        <dbReference type="Pfam" id="PF05523"/>
    </source>
</evidence>
<dbReference type="Proteomes" id="UP000583639">
    <property type="component" value="Unassembled WGS sequence"/>
</dbReference>
<reference evidence="4 5" key="1">
    <citation type="submission" date="2020-04" db="EMBL/GenBank/DDBJ databases">
        <title>A novel gut-associated lysogenic phage, Bacteroides phage BV01, alters the host transcriptome and bile acid metabolism in Bacteroides vulgatus.</title>
        <authorList>
            <person name="Campbell D.E."/>
            <person name="Ly L."/>
            <person name="Ridlon J.M."/>
            <person name="Hsiao A."/>
            <person name="Degnan P.H."/>
        </authorList>
    </citation>
    <scope>NUCLEOTIDE SEQUENCE [LARGE SCALE GENOMIC DNA]</scope>
    <source>
        <strain evidence="2 4">VPI-4506</strain>
        <strain evidence="3 5">VPI-BV8526</strain>
    </source>
</reference>
<evidence type="ECO:0000313" key="5">
    <source>
        <dbReference type="Proteomes" id="UP000583639"/>
    </source>
</evidence>
<dbReference type="CDD" id="cd20292">
    <property type="entry name" value="cupin_QdtA-like"/>
    <property type="match status" value="2"/>
</dbReference>
<evidence type="ECO:0000313" key="4">
    <source>
        <dbReference type="Proteomes" id="UP000555193"/>
    </source>
</evidence>
<dbReference type="AlphaFoldDB" id="A0A848R364"/>
<sequence length="306" mass="34793">MTSVYDAKIVGLPKIEDPRGNLSIIEQMKQIPFEIKRAYWIYDVPGGKDRGGHAYKDNQEFIVALSGSFDVVLDDGHNKQTFTLNRSYCGLLVPKGMWRTMTNFSTNSLALVLSSTEYDENDYIMDYNEFKQWRINSSQQTVSPDAKTSIVANRGRTMFQAGEGKSVFDCSLCELNKMHDPEGNLTYMYENIHVPFPINRVFYSYDIPGGEDRGAHAHKECHQFIIAASGAFEVVLDDGTNKRTVQLNRPFWGLHVPPGIWASEQGFSSGSICLVLASHGYSEDDYVRNYQDYIDYIRLKQSIRTK</sequence>